<proteinExistence type="predicted"/>
<sequence length="88" mass="9650">MKHFFTKLALAIAAAFLAYSILVVVPSFLGKVQLTAGLVLTGTLLVAWIHQSNDRDWQKMVDELTAMQGIMQVLLDDKKAQAGSHKPV</sequence>
<dbReference type="EMBL" id="VCIZ01000002">
    <property type="protein sequence ID" value="TSP13986.1"/>
    <property type="molecule type" value="Genomic_DNA"/>
</dbReference>
<protein>
    <submittedName>
        <fullName evidence="2">Uncharacterized protein</fullName>
    </submittedName>
</protein>
<keyword evidence="1" id="KW-1133">Transmembrane helix</keyword>
<dbReference type="Proteomes" id="UP000318943">
    <property type="component" value="Unassembled WGS sequence"/>
</dbReference>
<name>A0ABY3ESP8_9BURK</name>
<comment type="caution">
    <text evidence="2">The sequence shown here is derived from an EMBL/GenBank/DDBJ whole genome shotgun (WGS) entry which is preliminary data.</text>
</comment>
<feature type="transmembrane region" description="Helical" evidence="1">
    <location>
        <begin position="32"/>
        <end position="50"/>
    </location>
</feature>
<evidence type="ECO:0000313" key="2">
    <source>
        <dbReference type="EMBL" id="TSP13986.1"/>
    </source>
</evidence>
<keyword evidence="1" id="KW-0472">Membrane</keyword>
<evidence type="ECO:0000313" key="3">
    <source>
        <dbReference type="Proteomes" id="UP000318943"/>
    </source>
</evidence>
<gene>
    <name evidence="2" type="ORF">FGG12_05815</name>
</gene>
<reference evidence="2 3" key="1">
    <citation type="submission" date="2019-05" db="EMBL/GenBank/DDBJ databases">
        <title>Whole genome sequence analysis of Cupriavidus campinensis S14E4C strain.</title>
        <authorList>
            <person name="Abbaszade G."/>
            <person name="Szabo A."/>
            <person name="Toumi M."/>
            <person name="Toth E."/>
        </authorList>
    </citation>
    <scope>NUCLEOTIDE SEQUENCE [LARGE SCALE GENOMIC DNA]</scope>
    <source>
        <strain evidence="2 3">S14E4C</strain>
    </source>
</reference>
<keyword evidence="3" id="KW-1185">Reference proteome</keyword>
<accession>A0ABY3ESP8</accession>
<evidence type="ECO:0000256" key="1">
    <source>
        <dbReference type="SAM" id="Phobius"/>
    </source>
</evidence>
<keyword evidence="1" id="KW-0812">Transmembrane</keyword>
<organism evidence="2 3">
    <name type="scientific">Cupriavidus campinensis</name>
    <dbReference type="NCBI Taxonomy" id="151783"/>
    <lineage>
        <taxon>Bacteria</taxon>
        <taxon>Pseudomonadati</taxon>
        <taxon>Pseudomonadota</taxon>
        <taxon>Betaproteobacteria</taxon>
        <taxon>Burkholderiales</taxon>
        <taxon>Burkholderiaceae</taxon>
        <taxon>Cupriavidus</taxon>
    </lineage>
</organism>
<dbReference type="RefSeq" id="WP_144196679.1">
    <property type="nucleotide sequence ID" value="NZ_VCIZ01000002.1"/>
</dbReference>